<dbReference type="SUPFAM" id="SSF46955">
    <property type="entry name" value="Putative DNA-binding domain"/>
    <property type="match status" value="1"/>
</dbReference>
<name>A0A6N4VEE1_9MYCO</name>
<dbReference type="InterPro" id="IPR041657">
    <property type="entry name" value="HTH_17"/>
</dbReference>
<evidence type="ECO:0000313" key="3">
    <source>
        <dbReference type="Proteomes" id="UP000466785"/>
    </source>
</evidence>
<feature type="domain" description="Helix-turn-helix" evidence="1">
    <location>
        <begin position="14"/>
        <end position="56"/>
    </location>
</feature>
<dbReference type="KEGG" id="mpof:MPOR_39870"/>
<reference evidence="2 3" key="1">
    <citation type="journal article" date="2019" name="Emerg. Microbes Infect.">
        <title>Comprehensive subspecies identification of 175 nontuberculous mycobacteria species based on 7547 genomic profiles.</title>
        <authorList>
            <person name="Matsumoto Y."/>
            <person name="Kinjo T."/>
            <person name="Motooka D."/>
            <person name="Nabeya D."/>
            <person name="Jung N."/>
            <person name="Uechi K."/>
            <person name="Horii T."/>
            <person name="Iida T."/>
            <person name="Fujita J."/>
            <person name="Nakamura S."/>
        </authorList>
    </citation>
    <scope>NUCLEOTIDE SEQUENCE [LARGE SCALE GENOMIC DNA]</scope>
    <source>
        <strain evidence="2 3">JCM 12603</strain>
    </source>
</reference>
<proteinExistence type="predicted"/>
<dbReference type="InterPro" id="IPR009061">
    <property type="entry name" value="DNA-bd_dom_put_sf"/>
</dbReference>
<dbReference type="EMBL" id="AP022570">
    <property type="protein sequence ID" value="BBX52961.1"/>
    <property type="molecule type" value="Genomic_DNA"/>
</dbReference>
<dbReference type="Gene3D" id="1.10.10.10">
    <property type="entry name" value="Winged helix-like DNA-binding domain superfamily/Winged helix DNA-binding domain"/>
    <property type="match status" value="1"/>
</dbReference>
<dbReference type="Proteomes" id="UP000466785">
    <property type="component" value="Chromosome"/>
</dbReference>
<evidence type="ECO:0000313" key="2">
    <source>
        <dbReference type="EMBL" id="BBX52961.1"/>
    </source>
</evidence>
<gene>
    <name evidence="2" type="ORF">MPOR_39870</name>
</gene>
<organism evidence="2 3">
    <name type="scientific">Mycolicibacterium poriferae</name>
    <dbReference type="NCBI Taxonomy" id="39694"/>
    <lineage>
        <taxon>Bacteria</taxon>
        <taxon>Bacillati</taxon>
        <taxon>Actinomycetota</taxon>
        <taxon>Actinomycetes</taxon>
        <taxon>Mycobacteriales</taxon>
        <taxon>Mycobacteriaceae</taxon>
        <taxon>Mycolicibacterium</taxon>
    </lineage>
</organism>
<sequence length="71" mass="7971">MATAPSPDPPVDAWLTRSQVAERLQIPEKTLAQWASQKKGPPYRRFGRHTRYLLSQCIAWENSQFSGGDAA</sequence>
<dbReference type="Pfam" id="PF12728">
    <property type="entry name" value="HTH_17"/>
    <property type="match status" value="1"/>
</dbReference>
<evidence type="ECO:0000259" key="1">
    <source>
        <dbReference type="Pfam" id="PF12728"/>
    </source>
</evidence>
<protein>
    <recommendedName>
        <fullName evidence="1">Helix-turn-helix domain-containing protein</fullName>
    </recommendedName>
</protein>
<keyword evidence="3" id="KW-1185">Reference proteome</keyword>
<dbReference type="RefSeq" id="WP_163676795.1">
    <property type="nucleotide sequence ID" value="NZ_AP022570.1"/>
</dbReference>
<dbReference type="AlphaFoldDB" id="A0A6N4VEE1"/>
<accession>A0A6N4VEE1</accession>
<dbReference type="InterPro" id="IPR036388">
    <property type="entry name" value="WH-like_DNA-bd_sf"/>
</dbReference>